<keyword evidence="3" id="KW-1003">Cell membrane</keyword>
<feature type="transmembrane region" description="Helical" evidence="7">
    <location>
        <begin position="104"/>
        <end position="126"/>
    </location>
</feature>
<feature type="domain" description="ABC transmembrane type-1" evidence="8">
    <location>
        <begin position="100"/>
        <end position="304"/>
    </location>
</feature>
<dbReference type="PANTHER" id="PTHR43163:SF3">
    <property type="entry name" value="PEPTIDE ABC TRANSPORTER PERMEASE PROTEIN"/>
    <property type="match status" value="1"/>
</dbReference>
<dbReference type="EMBL" id="BAAARW010000002">
    <property type="protein sequence ID" value="GAA2400660.1"/>
    <property type="molecule type" value="Genomic_DNA"/>
</dbReference>
<evidence type="ECO:0000256" key="3">
    <source>
        <dbReference type="ARBA" id="ARBA00022475"/>
    </source>
</evidence>
<evidence type="ECO:0000256" key="6">
    <source>
        <dbReference type="ARBA" id="ARBA00023136"/>
    </source>
</evidence>
<feature type="transmembrane region" description="Helical" evidence="7">
    <location>
        <begin position="138"/>
        <end position="165"/>
    </location>
</feature>
<dbReference type="Pfam" id="PF00528">
    <property type="entry name" value="BPD_transp_1"/>
    <property type="match status" value="1"/>
</dbReference>
<evidence type="ECO:0000259" key="8">
    <source>
        <dbReference type="PROSITE" id="PS50928"/>
    </source>
</evidence>
<dbReference type="InterPro" id="IPR000515">
    <property type="entry name" value="MetI-like"/>
</dbReference>
<reference evidence="10" key="1">
    <citation type="journal article" date="2019" name="Int. J. Syst. Evol. Microbiol.">
        <title>The Global Catalogue of Microorganisms (GCM) 10K type strain sequencing project: providing services to taxonomists for standard genome sequencing and annotation.</title>
        <authorList>
            <consortium name="The Broad Institute Genomics Platform"/>
            <consortium name="The Broad Institute Genome Sequencing Center for Infectious Disease"/>
            <person name="Wu L."/>
            <person name="Ma J."/>
        </authorList>
    </citation>
    <scope>NUCLEOTIDE SEQUENCE [LARGE SCALE GENOMIC DNA]</scope>
    <source>
        <strain evidence="10">JCM 3325</strain>
    </source>
</reference>
<keyword evidence="5 7" id="KW-1133">Transmembrane helix</keyword>
<feature type="transmembrane region" description="Helical" evidence="7">
    <location>
        <begin position="285"/>
        <end position="310"/>
    </location>
</feature>
<comment type="subcellular location">
    <subcellularLocation>
        <location evidence="1 7">Cell membrane</location>
        <topology evidence="1 7">Multi-pass membrane protein</topology>
    </subcellularLocation>
</comment>
<evidence type="ECO:0000313" key="9">
    <source>
        <dbReference type="EMBL" id="GAA2400660.1"/>
    </source>
</evidence>
<proteinExistence type="inferred from homology"/>
<dbReference type="Gene3D" id="1.10.3720.10">
    <property type="entry name" value="MetI-like"/>
    <property type="match status" value="1"/>
</dbReference>
<keyword evidence="10" id="KW-1185">Reference proteome</keyword>
<dbReference type="SUPFAM" id="SSF161098">
    <property type="entry name" value="MetI-like"/>
    <property type="match status" value="1"/>
</dbReference>
<gene>
    <name evidence="9" type="ORF">GCM10010191_04810</name>
</gene>
<comment type="similarity">
    <text evidence="7">Belongs to the binding-protein-dependent transport system permease family.</text>
</comment>
<feature type="transmembrane region" description="Helical" evidence="7">
    <location>
        <begin position="185"/>
        <end position="209"/>
    </location>
</feature>
<evidence type="ECO:0000256" key="1">
    <source>
        <dbReference type="ARBA" id="ARBA00004651"/>
    </source>
</evidence>
<keyword evidence="4 7" id="KW-0812">Transmembrane</keyword>
<organism evidence="9 10">
    <name type="scientific">Actinomadura vinacea</name>
    <dbReference type="NCBI Taxonomy" id="115336"/>
    <lineage>
        <taxon>Bacteria</taxon>
        <taxon>Bacillati</taxon>
        <taxon>Actinomycetota</taxon>
        <taxon>Actinomycetes</taxon>
        <taxon>Streptosporangiales</taxon>
        <taxon>Thermomonosporaceae</taxon>
        <taxon>Actinomadura</taxon>
    </lineage>
</organism>
<protein>
    <submittedName>
        <fullName evidence="9">ABC transporter permease</fullName>
    </submittedName>
</protein>
<dbReference type="InterPro" id="IPR035906">
    <property type="entry name" value="MetI-like_sf"/>
</dbReference>
<comment type="caution">
    <text evidence="9">The sequence shown here is derived from an EMBL/GenBank/DDBJ whole genome shotgun (WGS) entry which is preliminary data.</text>
</comment>
<dbReference type="Pfam" id="PF19300">
    <property type="entry name" value="BPD_transp_1_N"/>
    <property type="match status" value="1"/>
</dbReference>
<dbReference type="RefSeq" id="WP_344586658.1">
    <property type="nucleotide sequence ID" value="NZ_BAAARW010000002.1"/>
</dbReference>
<keyword evidence="2 7" id="KW-0813">Transport</keyword>
<dbReference type="Proteomes" id="UP001501231">
    <property type="component" value="Unassembled WGS sequence"/>
</dbReference>
<dbReference type="PROSITE" id="PS50928">
    <property type="entry name" value="ABC_TM1"/>
    <property type="match status" value="1"/>
</dbReference>
<evidence type="ECO:0000256" key="2">
    <source>
        <dbReference type="ARBA" id="ARBA00022448"/>
    </source>
</evidence>
<sequence>MTTQVFGSAVLVPAARTALMLLLVSVAVFGATELLPSDAAQTRSGGRATAAAEAELRGRLGLDRPAWERYARWLARAARGDAGESLLTDRPVARMVAERLPATLTLAGCALAVAVPLTVALAWAVGTAPARRRGSLTMLVTALAAVPQVVFAAGLVALFAGVLAWLPPVSLVPAGGSPLDRPEILVLPTLALAIPAAAFGAGVLGGAVADAVRRPHVASAVARGVPGIRVAVRHVLPYLVAPAVRVFAVVTGGLLAATTVVETLFGYSGLGELLVSSIANRDVPVVQAVAMPVAATVLAGLFVADVLAVLTDPHRAERPA</sequence>
<dbReference type="CDD" id="cd06261">
    <property type="entry name" value="TM_PBP2"/>
    <property type="match status" value="1"/>
</dbReference>
<feature type="transmembrane region" description="Helical" evidence="7">
    <location>
        <begin position="243"/>
        <end position="265"/>
    </location>
</feature>
<accession>A0ABP5VDU4</accession>
<evidence type="ECO:0000313" key="10">
    <source>
        <dbReference type="Proteomes" id="UP001501231"/>
    </source>
</evidence>
<name>A0ABP5VDU4_9ACTN</name>
<dbReference type="PANTHER" id="PTHR43163">
    <property type="entry name" value="DIPEPTIDE TRANSPORT SYSTEM PERMEASE PROTEIN DPPB-RELATED"/>
    <property type="match status" value="1"/>
</dbReference>
<evidence type="ECO:0000256" key="4">
    <source>
        <dbReference type="ARBA" id="ARBA00022692"/>
    </source>
</evidence>
<evidence type="ECO:0000256" key="5">
    <source>
        <dbReference type="ARBA" id="ARBA00022989"/>
    </source>
</evidence>
<keyword evidence="6 7" id="KW-0472">Membrane</keyword>
<evidence type="ECO:0000256" key="7">
    <source>
        <dbReference type="RuleBase" id="RU363032"/>
    </source>
</evidence>
<dbReference type="InterPro" id="IPR045621">
    <property type="entry name" value="BPD_transp_1_N"/>
</dbReference>